<dbReference type="EMBL" id="HBED01019714">
    <property type="protein sequence ID" value="CAD8310552.1"/>
    <property type="molecule type" value="Transcribed_RNA"/>
</dbReference>
<keyword evidence="5" id="KW-0472">Membrane</keyword>
<evidence type="ECO:0000256" key="4">
    <source>
        <dbReference type="ARBA" id="ARBA00022989"/>
    </source>
</evidence>
<comment type="subcellular location">
    <subcellularLocation>
        <location evidence="1">Membrane</location>
        <topology evidence="1">Multi-pass membrane protein</topology>
    </subcellularLocation>
</comment>
<feature type="signal peptide" evidence="6">
    <location>
        <begin position="1"/>
        <end position="20"/>
    </location>
</feature>
<evidence type="ECO:0000256" key="3">
    <source>
        <dbReference type="ARBA" id="ARBA00022692"/>
    </source>
</evidence>
<dbReference type="AlphaFoldDB" id="A0A7R9W0S2"/>
<dbReference type="Pfam" id="PF04117">
    <property type="entry name" value="Mpv17_PMP22"/>
    <property type="match status" value="1"/>
</dbReference>
<keyword evidence="4" id="KW-1133">Transmembrane helix</keyword>
<dbReference type="PANTHER" id="PTHR11266:SF121">
    <property type="entry name" value="OS09G0315000 PROTEIN"/>
    <property type="match status" value="1"/>
</dbReference>
<evidence type="ECO:0000313" key="7">
    <source>
        <dbReference type="EMBL" id="CAD8310552.1"/>
    </source>
</evidence>
<evidence type="ECO:0000256" key="1">
    <source>
        <dbReference type="ARBA" id="ARBA00004141"/>
    </source>
</evidence>
<dbReference type="GO" id="GO:0016020">
    <property type="term" value="C:membrane"/>
    <property type="evidence" value="ECO:0007669"/>
    <property type="project" value="UniProtKB-SubCell"/>
</dbReference>
<sequence length="428" mass="46453">MKGRRSLLTCCAVLATGASAFAPSSLSGRSMVVGARPLHRSQLLMSSEPAGDISKVSPVIAEDDQLMGAAGAAGAADQFNLQRVEAAGGSAGVLDPAERTKNIDDIFYVNSAIVSFLVLSAVYQLTHTHVGALAALWEYDLGPHPADMTKLTVAVDLLARLPFDLVHKYEALVPTNPIFYKACTSGVAYGLGDFISQVYQGKTLSTLDLPRPFRSGAAGFLVHGPLCHFWLLFMETYLDFDGAWWATGIKVTADLTVWSIFLNAAYSTVIGTLAGRSPKDVLTDVRATQWPALRSAWRFWPFVHTVSFSHAVPLDLKLLWVDFMEVIWVTILSKVANEDKNAKLAEDEVERVNLLETAAVEEGAVPEVNPALEIELTRELEADLAKSTTASDLSFELPKKVLGACWPLIAMWPVLYVGFQAERALGII</sequence>
<accession>A0A7R9W0S2</accession>
<feature type="chain" id="PRO_5030940484" evidence="6">
    <location>
        <begin position="21"/>
        <end position="428"/>
    </location>
</feature>
<organism evidence="7">
    <name type="scientific">Pseudictyota dubia</name>
    <dbReference type="NCBI Taxonomy" id="2749911"/>
    <lineage>
        <taxon>Eukaryota</taxon>
        <taxon>Sar</taxon>
        <taxon>Stramenopiles</taxon>
        <taxon>Ochrophyta</taxon>
        <taxon>Bacillariophyta</taxon>
        <taxon>Mediophyceae</taxon>
        <taxon>Biddulphiophycidae</taxon>
        <taxon>Eupodiscales</taxon>
        <taxon>Odontellaceae</taxon>
        <taxon>Pseudictyota</taxon>
    </lineage>
</organism>
<name>A0A7R9W0S2_9STRA</name>
<evidence type="ECO:0000256" key="2">
    <source>
        <dbReference type="ARBA" id="ARBA00006824"/>
    </source>
</evidence>
<dbReference type="InterPro" id="IPR007248">
    <property type="entry name" value="Mpv17_PMP22"/>
</dbReference>
<keyword evidence="6" id="KW-0732">Signal</keyword>
<evidence type="ECO:0000256" key="6">
    <source>
        <dbReference type="SAM" id="SignalP"/>
    </source>
</evidence>
<dbReference type="PANTHER" id="PTHR11266">
    <property type="entry name" value="PEROXISOMAL MEMBRANE PROTEIN 2, PXMP2 MPV17"/>
    <property type="match status" value="1"/>
</dbReference>
<gene>
    <name evidence="7" type="ORF">TDUB1175_LOCUS9864</name>
</gene>
<protein>
    <submittedName>
        <fullName evidence="7">Uncharacterized protein</fullName>
    </submittedName>
</protein>
<reference evidence="7" key="1">
    <citation type="submission" date="2021-01" db="EMBL/GenBank/DDBJ databases">
        <authorList>
            <person name="Corre E."/>
            <person name="Pelletier E."/>
            <person name="Niang G."/>
            <person name="Scheremetjew M."/>
            <person name="Finn R."/>
            <person name="Kale V."/>
            <person name="Holt S."/>
            <person name="Cochrane G."/>
            <person name="Meng A."/>
            <person name="Brown T."/>
            <person name="Cohen L."/>
        </authorList>
    </citation>
    <scope>NUCLEOTIDE SEQUENCE</scope>
    <source>
        <strain evidence="7">CCMP147</strain>
    </source>
</reference>
<comment type="similarity">
    <text evidence="2">Belongs to the peroxisomal membrane protein PXMP2/4 family.</text>
</comment>
<keyword evidence="3" id="KW-0812">Transmembrane</keyword>
<evidence type="ECO:0000256" key="5">
    <source>
        <dbReference type="ARBA" id="ARBA00023136"/>
    </source>
</evidence>
<dbReference type="GO" id="GO:0005737">
    <property type="term" value="C:cytoplasm"/>
    <property type="evidence" value="ECO:0007669"/>
    <property type="project" value="TreeGrafter"/>
</dbReference>
<proteinExistence type="inferred from homology"/>